<dbReference type="AlphaFoldDB" id="A0A0M9WED9"/>
<reference evidence="1 2" key="1">
    <citation type="submission" date="2015-08" db="EMBL/GenBank/DDBJ databases">
        <title>Genome sequencing of Penicillium nordicum.</title>
        <authorList>
            <person name="Nguyen H.D."/>
            <person name="Seifert K.A."/>
        </authorList>
    </citation>
    <scope>NUCLEOTIDE SEQUENCE [LARGE SCALE GENOMIC DNA]</scope>
    <source>
        <strain evidence="1 2">DAOMC 185683</strain>
    </source>
</reference>
<name>A0A0M9WED9_9EURO</name>
<organism evidence="1 2">
    <name type="scientific">Penicillium nordicum</name>
    <dbReference type="NCBI Taxonomy" id="229535"/>
    <lineage>
        <taxon>Eukaryota</taxon>
        <taxon>Fungi</taxon>
        <taxon>Dikarya</taxon>
        <taxon>Ascomycota</taxon>
        <taxon>Pezizomycotina</taxon>
        <taxon>Eurotiomycetes</taxon>
        <taxon>Eurotiomycetidae</taxon>
        <taxon>Eurotiales</taxon>
        <taxon>Aspergillaceae</taxon>
        <taxon>Penicillium</taxon>
    </lineage>
</organism>
<feature type="non-terminal residue" evidence="1">
    <location>
        <position position="55"/>
    </location>
</feature>
<accession>A0A0M9WED9</accession>
<comment type="caution">
    <text evidence="1">The sequence shown here is derived from an EMBL/GenBank/DDBJ whole genome shotgun (WGS) entry which is preliminary data.</text>
</comment>
<evidence type="ECO:0000313" key="1">
    <source>
        <dbReference type="EMBL" id="KOS41712.1"/>
    </source>
</evidence>
<gene>
    <name evidence="1" type="ORF">ACN38_g7401</name>
</gene>
<sequence length="55" mass="5877">MDRARSPGKLLNVNLLSQVHPYSAGAKFNRGYILFLVPESAASLGELIAHISGPV</sequence>
<proteinExistence type="predicted"/>
<dbReference type="Proteomes" id="UP000037696">
    <property type="component" value="Unassembled WGS sequence"/>
</dbReference>
<dbReference type="EMBL" id="LHQQ01000124">
    <property type="protein sequence ID" value="KOS41712.1"/>
    <property type="molecule type" value="Genomic_DNA"/>
</dbReference>
<protein>
    <submittedName>
        <fullName evidence="1">Uncharacterized protein</fullName>
    </submittedName>
</protein>
<keyword evidence="2" id="KW-1185">Reference proteome</keyword>
<evidence type="ECO:0000313" key="2">
    <source>
        <dbReference type="Proteomes" id="UP000037696"/>
    </source>
</evidence>